<keyword evidence="6" id="KW-0969">Cilium</keyword>
<evidence type="ECO:0000313" key="6">
    <source>
        <dbReference type="EMBL" id="MEO3682657.1"/>
    </source>
</evidence>
<gene>
    <name evidence="6" type="ORF">ABHN84_10210</name>
</gene>
<feature type="domain" description="PilZ" evidence="4">
    <location>
        <begin position="116"/>
        <end position="204"/>
    </location>
</feature>
<comment type="caution">
    <text evidence="6">The sequence shown here is derived from an EMBL/GenBank/DDBJ whole genome shotgun (WGS) entry which is preliminary data.</text>
</comment>
<evidence type="ECO:0000259" key="5">
    <source>
        <dbReference type="Pfam" id="PF12945"/>
    </source>
</evidence>
<keyword evidence="7" id="KW-1185">Reference proteome</keyword>
<evidence type="ECO:0000256" key="3">
    <source>
        <dbReference type="ARBA" id="ARBA00023143"/>
    </source>
</evidence>
<dbReference type="InterPro" id="IPR009926">
    <property type="entry name" value="T3SS_YcgR_PilZN"/>
</dbReference>
<dbReference type="EMBL" id="JBDPZN010000003">
    <property type="protein sequence ID" value="MEO3682657.1"/>
    <property type="molecule type" value="Genomic_DNA"/>
</dbReference>
<keyword evidence="1" id="KW-0973">c-di-GMP</keyword>
<dbReference type="InterPro" id="IPR009875">
    <property type="entry name" value="PilZ_domain"/>
</dbReference>
<keyword evidence="3" id="KW-0975">Bacterial flagellum</keyword>
<accession>A0ABV0FSK2</accession>
<feature type="domain" description="Type III secretion system flagellar brake protein YcgR PilZN" evidence="5">
    <location>
        <begin position="18"/>
        <end position="107"/>
    </location>
</feature>
<evidence type="ECO:0000259" key="4">
    <source>
        <dbReference type="Pfam" id="PF07238"/>
    </source>
</evidence>
<dbReference type="Gene3D" id="2.40.10.220">
    <property type="entry name" value="predicted glycosyltransferase like domains"/>
    <property type="match status" value="1"/>
</dbReference>
<dbReference type="SUPFAM" id="SSF141371">
    <property type="entry name" value="PilZ domain-like"/>
    <property type="match status" value="2"/>
</dbReference>
<evidence type="ECO:0000256" key="2">
    <source>
        <dbReference type="ARBA" id="ARBA00022741"/>
    </source>
</evidence>
<dbReference type="RefSeq" id="WP_182722521.1">
    <property type="nucleotide sequence ID" value="NZ_JBDPZN010000003.1"/>
</dbReference>
<organism evidence="6 7">
    <name type="scientific">Shewanella vesiculosa</name>
    <dbReference type="NCBI Taxonomy" id="518738"/>
    <lineage>
        <taxon>Bacteria</taxon>
        <taxon>Pseudomonadati</taxon>
        <taxon>Pseudomonadota</taxon>
        <taxon>Gammaproteobacteria</taxon>
        <taxon>Alteromonadales</taxon>
        <taxon>Shewanellaceae</taxon>
        <taxon>Shewanella</taxon>
    </lineage>
</organism>
<name>A0ABV0FSK2_9GAMM</name>
<protein>
    <submittedName>
        <fullName evidence="6">Flagellar brake protein</fullName>
    </submittedName>
</protein>
<keyword evidence="6" id="KW-0282">Flagellum</keyword>
<reference evidence="6 7" key="1">
    <citation type="submission" date="2024-05" db="EMBL/GenBank/DDBJ databases">
        <title>Genome sequencing of Marine Estuary Bacteria, Shewanella vesiculosa and S. baltica, and Pseudomonas syringae.</title>
        <authorList>
            <person name="Gurung A."/>
            <person name="Maclea K.S."/>
        </authorList>
    </citation>
    <scope>NUCLEOTIDE SEQUENCE [LARGE SCALE GENOMIC DNA]</scope>
    <source>
        <strain evidence="6 7">1A</strain>
    </source>
</reference>
<dbReference type="Pfam" id="PF07238">
    <property type="entry name" value="PilZ"/>
    <property type="match status" value="1"/>
</dbReference>
<evidence type="ECO:0000256" key="1">
    <source>
        <dbReference type="ARBA" id="ARBA00022636"/>
    </source>
</evidence>
<dbReference type="Pfam" id="PF12945">
    <property type="entry name" value="PilZNR"/>
    <property type="match status" value="1"/>
</dbReference>
<dbReference type="Gene3D" id="2.30.110.10">
    <property type="entry name" value="Electron Transport, Fmn-binding Protein, Chain A"/>
    <property type="match status" value="1"/>
</dbReference>
<keyword evidence="2" id="KW-0547">Nucleotide-binding</keyword>
<proteinExistence type="predicted"/>
<dbReference type="InterPro" id="IPR012349">
    <property type="entry name" value="Split_barrel_FMN-bd"/>
</dbReference>
<sequence>MTTPASAPIYGDLSLIDIGMDLFIEIHFANGKTVQSRSSMIGYQLGRFILIEYPNKGLSEAYQHMLVNAEIVVRAMTNSGFKDIIAFKSSILSIVNQPIKMLCLSVPKIIIKKKLRDQLRVNIEQDVFVIHNDAKVSAKMVDFSFSGCLLTLDANAASFAEGEQIHVSISINTELSGILSGSAVKVKNVEGLLHVGIKFSDDNSLLKDNIFSYFLVNSTRHS</sequence>
<evidence type="ECO:0000313" key="7">
    <source>
        <dbReference type="Proteomes" id="UP001477278"/>
    </source>
</evidence>
<keyword evidence="6" id="KW-0966">Cell projection</keyword>
<dbReference type="Proteomes" id="UP001477278">
    <property type="component" value="Unassembled WGS sequence"/>
</dbReference>